<evidence type="ECO:0000313" key="3">
    <source>
        <dbReference type="EMBL" id="CAH3143115.1"/>
    </source>
</evidence>
<dbReference type="PANTHER" id="PTHR35169">
    <property type="entry name" value="FE2OG DIOXYGENASE DOMAIN-CONTAINING PROTEIN"/>
    <property type="match status" value="1"/>
</dbReference>
<dbReference type="PANTHER" id="PTHR35169:SF1">
    <property type="entry name" value="PROLYL 4-HYDROXYLASE ALPHA SUBUNIT FE(2+) 2OG DIOXYGENASE DOMAIN-CONTAINING PROTEIN"/>
    <property type="match status" value="1"/>
</dbReference>
<feature type="chain" id="PRO_5043829857" description="Fe2OG dioxygenase domain-containing protein" evidence="1">
    <location>
        <begin position="27"/>
        <end position="522"/>
    </location>
</feature>
<feature type="domain" description="Fe2OG dioxygenase" evidence="2">
    <location>
        <begin position="354"/>
        <end position="454"/>
    </location>
</feature>
<evidence type="ECO:0000313" key="4">
    <source>
        <dbReference type="Proteomes" id="UP001159428"/>
    </source>
</evidence>
<dbReference type="Pfam" id="PF13640">
    <property type="entry name" value="2OG-FeII_Oxy_3"/>
    <property type="match status" value="1"/>
</dbReference>
<proteinExistence type="predicted"/>
<evidence type="ECO:0000259" key="2">
    <source>
        <dbReference type="PROSITE" id="PS51471"/>
    </source>
</evidence>
<dbReference type="Proteomes" id="UP001159428">
    <property type="component" value="Unassembled WGS sequence"/>
</dbReference>
<dbReference type="EMBL" id="CALNXJ010000037">
    <property type="protein sequence ID" value="CAH3143115.1"/>
    <property type="molecule type" value="Genomic_DNA"/>
</dbReference>
<keyword evidence="4" id="KW-1185">Reference proteome</keyword>
<dbReference type="Gene3D" id="2.60.120.620">
    <property type="entry name" value="q2cbj1_9rhob like domain"/>
    <property type="match status" value="1"/>
</dbReference>
<reference evidence="3 4" key="1">
    <citation type="submission" date="2022-05" db="EMBL/GenBank/DDBJ databases">
        <authorList>
            <consortium name="Genoscope - CEA"/>
            <person name="William W."/>
        </authorList>
    </citation>
    <scope>NUCLEOTIDE SEQUENCE [LARGE SCALE GENOMIC DNA]</scope>
</reference>
<dbReference type="AlphaFoldDB" id="A0AAU9XC28"/>
<name>A0AAU9XC28_9CNID</name>
<gene>
    <name evidence="3" type="ORF">PMEA_00020443</name>
</gene>
<feature type="signal peptide" evidence="1">
    <location>
        <begin position="1"/>
        <end position="26"/>
    </location>
</feature>
<keyword evidence="1" id="KW-0732">Signal</keyword>
<dbReference type="InterPro" id="IPR005123">
    <property type="entry name" value="Oxoglu/Fe-dep_dioxygenase_dom"/>
</dbReference>
<comment type="caution">
    <text evidence="3">The sequence shown here is derived from an EMBL/GenBank/DDBJ whole genome shotgun (WGS) entry which is preliminary data.</text>
</comment>
<organism evidence="3 4">
    <name type="scientific">Pocillopora meandrina</name>
    <dbReference type="NCBI Taxonomy" id="46732"/>
    <lineage>
        <taxon>Eukaryota</taxon>
        <taxon>Metazoa</taxon>
        <taxon>Cnidaria</taxon>
        <taxon>Anthozoa</taxon>
        <taxon>Hexacorallia</taxon>
        <taxon>Scleractinia</taxon>
        <taxon>Astrocoeniina</taxon>
        <taxon>Pocilloporidae</taxon>
        <taxon>Pocillopora</taxon>
    </lineage>
</organism>
<accession>A0AAU9XC28</accession>
<dbReference type="InterPro" id="IPR044862">
    <property type="entry name" value="Pro_4_hyd_alph_FE2OG_OXY"/>
</dbReference>
<sequence length="522" mass="59281">MFTMISSSAVCSVFFIFVSLIALSKSLRSKDVWIKDNVFTENEIRDMKSLLSQDETVWKFQPREDNNLAIAGRTKNLCFKACYSCYSWSSNLTSVTFKSSSSWRKVSDTLSSHIGIKGKCRILSLEGKINIRAGHTCTERASVSDKTVKSYIAVIFLVQNSRRNAYGELIVYNEGEIIKAVYPKRGRLVIFPASLEHVIKSPAIDMSERLYCMKIHFLLSDDQRHSTVIQETLPGNTVRNDFNPLMVSPNFKLLTKTDTTPDGTLDIQQFVTKNFTTNSGLSIVVLDDILPLKELDALRKTVETNGYSDNAAGMDSTDQVQWIMAFEIDDFLQTSLWNVVSQIVTFVSGKKGYFPYDIGCNNIQATDTTTIHIDSEFNEREFTLLIYLNEDWTANHHGETVFFDDMEGNEVIFAVRPRYGRVAIFHGSIPHSARPPPLLMEGARFSFAVKLAASEETARKKADLLDIDVLYEALEVLQGEEVDKLEAIIHDIEDGKMDRQTKETIIRQYETHYELHKKQLIK</sequence>
<protein>
    <recommendedName>
        <fullName evidence="2">Fe2OG dioxygenase domain-containing protein</fullName>
    </recommendedName>
</protein>
<dbReference type="PROSITE" id="PS51471">
    <property type="entry name" value="FE2OG_OXY"/>
    <property type="match status" value="1"/>
</dbReference>
<evidence type="ECO:0000256" key="1">
    <source>
        <dbReference type="SAM" id="SignalP"/>
    </source>
</evidence>